<keyword evidence="3" id="KW-1185">Reference proteome</keyword>
<feature type="transmembrane region" description="Helical" evidence="1">
    <location>
        <begin position="64"/>
        <end position="88"/>
    </location>
</feature>
<evidence type="ECO:0000256" key="1">
    <source>
        <dbReference type="SAM" id="Phobius"/>
    </source>
</evidence>
<reference evidence="2 3" key="1">
    <citation type="submission" date="2016-10" db="EMBL/GenBank/DDBJ databases">
        <authorList>
            <person name="de Groot N.N."/>
        </authorList>
    </citation>
    <scope>NUCLEOTIDE SEQUENCE [LARGE SCALE GENOMIC DNA]</scope>
    <source>
        <strain evidence="2 3">DSM 6059</strain>
    </source>
</reference>
<dbReference type="AlphaFoldDB" id="A0A1I1DSL7"/>
<evidence type="ECO:0000313" key="2">
    <source>
        <dbReference type="EMBL" id="SFB77392.1"/>
    </source>
</evidence>
<proteinExistence type="predicted"/>
<dbReference type="STRING" id="1123010.SAMN02745724_00013"/>
<protein>
    <submittedName>
        <fullName evidence="2">MSHA pilin protein MshD</fullName>
    </submittedName>
</protein>
<keyword evidence="1" id="KW-0812">Transmembrane</keyword>
<accession>A0A1I1DSL7</accession>
<organism evidence="2 3">
    <name type="scientific">Pseudoalteromonas denitrificans DSM 6059</name>
    <dbReference type="NCBI Taxonomy" id="1123010"/>
    <lineage>
        <taxon>Bacteria</taxon>
        <taxon>Pseudomonadati</taxon>
        <taxon>Pseudomonadota</taxon>
        <taxon>Gammaproteobacteria</taxon>
        <taxon>Alteromonadales</taxon>
        <taxon>Pseudoalteromonadaceae</taxon>
        <taxon>Pseudoalteromonas</taxon>
    </lineage>
</organism>
<dbReference type="Pfam" id="PF07963">
    <property type="entry name" value="N_methyl"/>
    <property type="match status" value="1"/>
</dbReference>
<name>A0A1I1DSL7_9GAMM</name>
<keyword evidence="1" id="KW-1133">Transmembrane helix</keyword>
<dbReference type="InterPro" id="IPR012902">
    <property type="entry name" value="N_methyl_site"/>
</dbReference>
<keyword evidence="1" id="KW-0472">Membrane</keyword>
<sequence>MAADFKKNNTLPLIEANLSTKEAIAKKYFINDTPTFLDGILMPNQVFSYKTQPNKNQNAMQNGFTLIELILGMVVLAIVMTIITGLLAPQARQSADPVVQIRATELGQAMMNEILAKSFDENSDRSPPWNRCGENAITCTTLITPTPSNQTPNDEGASRENYNDVDDYHGLKLAGTAIENSLGDAVPYYAGFQLDIAVQYDDDFNGAGTSSKKIAKLVTVTVTASNGEVYGFSAYKGNY</sequence>
<dbReference type="Proteomes" id="UP000198862">
    <property type="component" value="Unassembled WGS sequence"/>
</dbReference>
<gene>
    <name evidence="2" type="ORF">SAMN02745724_00013</name>
</gene>
<dbReference type="RefSeq" id="WP_245763717.1">
    <property type="nucleotide sequence ID" value="NZ_FOLO01000001.1"/>
</dbReference>
<dbReference type="EMBL" id="FOLO01000001">
    <property type="protein sequence ID" value="SFB77392.1"/>
    <property type="molecule type" value="Genomic_DNA"/>
</dbReference>
<evidence type="ECO:0000313" key="3">
    <source>
        <dbReference type="Proteomes" id="UP000198862"/>
    </source>
</evidence>
<dbReference type="NCBIfam" id="TIGR02532">
    <property type="entry name" value="IV_pilin_GFxxxE"/>
    <property type="match status" value="1"/>
</dbReference>